<keyword evidence="1" id="KW-0472">Membrane</keyword>
<proteinExistence type="predicted"/>
<keyword evidence="1" id="KW-1133">Transmembrane helix</keyword>
<organism evidence="2 3">
    <name type="scientific">Thalassotalea euphylliae</name>
    <dbReference type="NCBI Taxonomy" id="1655234"/>
    <lineage>
        <taxon>Bacteria</taxon>
        <taxon>Pseudomonadati</taxon>
        <taxon>Pseudomonadota</taxon>
        <taxon>Gammaproteobacteria</taxon>
        <taxon>Alteromonadales</taxon>
        <taxon>Colwelliaceae</taxon>
        <taxon>Thalassotalea</taxon>
    </lineage>
</organism>
<comment type="caution">
    <text evidence="2">The sequence shown here is derived from an EMBL/GenBank/DDBJ whole genome shotgun (WGS) entry which is preliminary data.</text>
</comment>
<feature type="transmembrane region" description="Helical" evidence="1">
    <location>
        <begin position="83"/>
        <end position="108"/>
    </location>
</feature>
<dbReference type="Proteomes" id="UP000256899">
    <property type="component" value="Unassembled WGS sequence"/>
</dbReference>
<evidence type="ECO:0000313" key="3">
    <source>
        <dbReference type="Proteomes" id="UP000256899"/>
    </source>
</evidence>
<dbReference type="RefSeq" id="WP_116017462.1">
    <property type="nucleotide sequence ID" value="NZ_QUOT01000001.1"/>
</dbReference>
<reference evidence="3" key="1">
    <citation type="submission" date="2018-08" db="EMBL/GenBank/DDBJ databases">
        <title>Thalassotalea euphylliae genome.</title>
        <authorList>
            <person name="Summers S."/>
            <person name="Rice S.A."/>
            <person name="Freckelton M.L."/>
            <person name="Nedved B.T."/>
            <person name="Hadfield M.G."/>
        </authorList>
    </citation>
    <scope>NUCLEOTIDE SEQUENCE [LARGE SCALE GENOMIC DNA]</scope>
    <source>
        <strain evidence="3">H3</strain>
    </source>
</reference>
<dbReference type="EMBL" id="QUOT01000001">
    <property type="protein sequence ID" value="REL32124.1"/>
    <property type="molecule type" value="Genomic_DNA"/>
</dbReference>
<accession>A0A3E0U5X8</accession>
<keyword evidence="1" id="KW-0812">Transmembrane</keyword>
<evidence type="ECO:0000256" key="1">
    <source>
        <dbReference type="SAM" id="Phobius"/>
    </source>
</evidence>
<keyword evidence="3" id="KW-1185">Reference proteome</keyword>
<gene>
    <name evidence="2" type="ORF">DXX94_16120</name>
</gene>
<protein>
    <submittedName>
        <fullName evidence="2">Uncharacterized protein</fullName>
    </submittedName>
</protein>
<sequence length="241" mass="27956">MSPHDKSDQFEDKQFEKWLDKQLSPEQAAEFENNHAHESAMKQHIATAKYVEYLASQEAPKKVPNWDRTAVMDMDNQHTSHKWWQWSGLPALSMAFSCFAMALVLFNVQFTVSDQGMLLTFGKSEVDPEVIESQVTERVNQLVDDKLNQYQQSQQLALANFTNELSDKQQQSNLQLASYILETSRQERKEDISDFIQFVNAQRNDDALDQRIRFQQLEDALLQQSTFINQTTTMQPANWAN</sequence>
<evidence type="ECO:0000313" key="2">
    <source>
        <dbReference type="EMBL" id="REL32124.1"/>
    </source>
</evidence>
<name>A0A3E0U5X8_9GAMM</name>
<dbReference type="AlphaFoldDB" id="A0A3E0U5X8"/>